<dbReference type="GO" id="GO:0005634">
    <property type="term" value="C:nucleus"/>
    <property type="evidence" value="ECO:0007669"/>
    <property type="project" value="TreeGrafter"/>
</dbReference>
<sequence>MSVESRTPEPGSNAGREGADEQHQQTEEEKMLDEIAKQKEMIDAMSGDDTFGEMMRRARWASSTSERTETSMKFAKRGVSWAQREVGRSLVIGGEGCEEQEKAGLEWLNKAVAQNYPPATLELSGLHRIGLKSLGRKSQEKANKLLMKAANLGYAEANSELAQYCLLAEDGFEKNNEEAYFRASVAFALDGANAQAAKILGVLHFNEDVAESSPYLACYYANMRQIKISRKARVASILTKSRDLGYDDGIRLLNKLDSFGQGRCANCKKRAQAGERSKQCSKCKAQWYCSKECQVEAWRAGHKKDCKRAAILKFEDYLCAE</sequence>
<evidence type="ECO:0000256" key="3">
    <source>
        <dbReference type="ARBA" id="ARBA00022833"/>
    </source>
</evidence>
<organism evidence="7 8">
    <name type="scientific">Thalassiosira oceanica</name>
    <name type="common">Marine diatom</name>
    <dbReference type="NCBI Taxonomy" id="159749"/>
    <lineage>
        <taxon>Eukaryota</taxon>
        <taxon>Sar</taxon>
        <taxon>Stramenopiles</taxon>
        <taxon>Ochrophyta</taxon>
        <taxon>Bacillariophyta</taxon>
        <taxon>Coscinodiscophyceae</taxon>
        <taxon>Thalassiosirophycidae</taxon>
        <taxon>Thalassiosirales</taxon>
        <taxon>Thalassiosiraceae</taxon>
        <taxon>Thalassiosira</taxon>
    </lineage>
</organism>
<name>K0TFL8_THAOC</name>
<keyword evidence="8" id="KW-1185">Reference proteome</keyword>
<evidence type="ECO:0000256" key="4">
    <source>
        <dbReference type="PROSITE-ProRule" id="PRU00134"/>
    </source>
</evidence>
<dbReference type="InterPro" id="IPR024119">
    <property type="entry name" value="TF_DEAF-1"/>
</dbReference>
<evidence type="ECO:0000259" key="6">
    <source>
        <dbReference type="PROSITE" id="PS50865"/>
    </source>
</evidence>
<evidence type="ECO:0000256" key="5">
    <source>
        <dbReference type="SAM" id="MobiDB-lite"/>
    </source>
</evidence>
<comment type="caution">
    <text evidence="7">The sequence shown here is derived from an EMBL/GenBank/DDBJ whole genome shotgun (WGS) entry which is preliminary data.</text>
</comment>
<dbReference type="OrthoDB" id="58802at2759"/>
<dbReference type="InterPro" id="IPR002893">
    <property type="entry name" value="Znf_MYND"/>
</dbReference>
<dbReference type="GO" id="GO:0008270">
    <property type="term" value="F:zinc ion binding"/>
    <property type="evidence" value="ECO:0007669"/>
    <property type="project" value="UniProtKB-KW"/>
</dbReference>
<dbReference type="EMBL" id="AGNL01005929">
    <property type="protein sequence ID" value="EJK72386.1"/>
    <property type="molecule type" value="Genomic_DNA"/>
</dbReference>
<dbReference type="PROSITE" id="PS01360">
    <property type="entry name" value="ZF_MYND_1"/>
    <property type="match status" value="1"/>
</dbReference>
<dbReference type="PROSITE" id="PS50865">
    <property type="entry name" value="ZF_MYND_2"/>
    <property type="match status" value="1"/>
</dbReference>
<dbReference type="Pfam" id="PF01753">
    <property type="entry name" value="zf-MYND"/>
    <property type="match status" value="1"/>
</dbReference>
<feature type="region of interest" description="Disordered" evidence="5">
    <location>
        <begin position="1"/>
        <end position="31"/>
    </location>
</feature>
<keyword evidence="3" id="KW-0862">Zinc</keyword>
<dbReference type="SUPFAM" id="SSF81901">
    <property type="entry name" value="HCP-like"/>
    <property type="match status" value="1"/>
</dbReference>
<protein>
    <recommendedName>
        <fullName evidence="6">MYND-type domain-containing protein</fullName>
    </recommendedName>
</protein>
<dbReference type="eggNOG" id="ENOG502QR5D">
    <property type="taxonomic scope" value="Eukaryota"/>
</dbReference>
<evidence type="ECO:0000313" key="8">
    <source>
        <dbReference type="Proteomes" id="UP000266841"/>
    </source>
</evidence>
<keyword evidence="1" id="KW-0479">Metal-binding</keyword>
<gene>
    <name evidence="7" type="ORF">THAOC_06089</name>
</gene>
<dbReference type="Gene3D" id="1.25.40.10">
    <property type="entry name" value="Tetratricopeptide repeat domain"/>
    <property type="match status" value="1"/>
</dbReference>
<dbReference type="InterPro" id="IPR011990">
    <property type="entry name" value="TPR-like_helical_dom_sf"/>
</dbReference>
<reference evidence="7 8" key="1">
    <citation type="journal article" date="2012" name="Genome Biol.">
        <title>Genome and low-iron response of an oceanic diatom adapted to chronic iron limitation.</title>
        <authorList>
            <person name="Lommer M."/>
            <person name="Specht M."/>
            <person name="Roy A.S."/>
            <person name="Kraemer L."/>
            <person name="Andreson R."/>
            <person name="Gutowska M.A."/>
            <person name="Wolf J."/>
            <person name="Bergner S.V."/>
            <person name="Schilhabel M.B."/>
            <person name="Klostermeier U.C."/>
            <person name="Beiko R.G."/>
            <person name="Rosenstiel P."/>
            <person name="Hippler M."/>
            <person name="Laroche J."/>
        </authorList>
    </citation>
    <scope>NUCLEOTIDE SEQUENCE [LARGE SCALE GENOMIC DNA]</scope>
    <source>
        <strain evidence="7 8">CCMP1005</strain>
    </source>
</reference>
<evidence type="ECO:0000256" key="2">
    <source>
        <dbReference type="ARBA" id="ARBA00022771"/>
    </source>
</evidence>
<keyword evidence="2 4" id="KW-0863">Zinc-finger</keyword>
<feature type="compositionally biased region" description="Basic and acidic residues" evidence="5">
    <location>
        <begin position="17"/>
        <end position="31"/>
    </location>
</feature>
<accession>K0TFL8</accession>
<dbReference type="GO" id="GO:0000981">
    <property type="term" value="F:DNA-binding transcription factor activity, RNA polymerase II-specific"/>
    <property type="evidence" value="ECO:0007669"/>
    <property type="project" value="TreeGrafter"/>
</dbReference>
<dbReference type="SUPFAM" id="SSF144232">
    <property type="entry name" value="HIT/MYND zinc finger-like"/>
    <property type="match status" value="1"/>
</dbReference>
<dbReference type="PANTHER" id="PTHR10237">
    <property type="entry name" value="DEFORMED EPIDERMAL AUTOREGULATORY FACTOR 1 HOMOLOG SUPPRESSIN"/>
    <property type="match status" value="1"/>
</dbReference>
<proteinExistence type="predicted"/>
<dbReference type="Proteomes" id="UP000266841">
    <property type="component" value="Unassembled WGS sequence"/>
</dbReference>
<evidence type="ECO:0000256" key="1">
    <source>
        <dbReference type="ARBA" id="ARBA00022723"/>
    </source>
</evidence>
<evidence type="ECO:0000313" key="7">
    <source>
        <dbReference type="EMBL" id="EJK72386.1"/>
    </source>
</evidence>
<feature type="domain" description="MYND-type" evidence="6">
    <location>
        <begin position="264"/>
        <end position="306"/>
    </location>
</feature>
<dbReference type="PANTHER" id="PTHR10237:SF14">
    <property type="entry name" value="MYND-TYPE DOMAIN-CONTAINING PROTEIN"/>
    <property type="match status" value="1"/>
</dbReference>
<dbReference type="AlphaFoldDB" id="K0TFL8"/>
<dbReference type="Gene3D" id="6.10.140.2220">
    <property type="match status" value="1"/>
</dbReference>